<name>A0ACD2U729_9PSED</name>
<evidence type="ECO:0000313" key="2">
    <source>
        <dbReference type="Proteomes" id="UP001158048"/>
    </source>
</evidence>
<dbReference type="EMBL" id="FXUY01000001">
    <property type="protein sequence ID" value="SMQ26524.1"/>
    <property type="molecule type" value="Genomic_DNA"/>
</dbReference>
<organism evidence="1 2">
    <name type="scientific">Pseudomonas helmanticensis</name>
    <dbReference type="NCBI Taxonomy" id="1471381"/>
    <lineage>
        <taxon>Bacteria</taxon>
        <taxon>Pseudomonadati</taxon>
        <taxon>Pseudomonadota</taxon>
        <taxon>Gammaproteobacteria</taxon>
        <taxon>Pseudomonadales</taxon>
        <taxon>Pseudomonadaceae</taxon>
        <taxon>Pseudomonas</taxon>
    </lineage>
</organism>
<evidence type="ECO:0000313" key="1">
    <source>
        <dbReference type="EMBL" id="SMQ26524.1"/>
    </source>
</evidence>
<protein>
    <submittedName>
        <fullName evidence="1">Uncharacterized protein</fullName>
    </submittedName>
</protein>
<sequence length="138" mass="14801">MILAGNQMLLRMRIFIINIAGLLVRPVGRTIPFQGRNMKGKLATLPMSYRLAVTSRVLAAVFGGYLVAALASVTLTMWLPLSRAEAVVTGMTISFLVYLVAVLWCFACRTAWSAWVGLLVPSVILATVSGAARGLGFA</sequence>
<accession>A0ACD2U729</accession>
<reference evidence="1" key="1">
    <citation type="submission" date="2017-05" db="EMBL/GenBank/DDBJ databases">
        <authorList>
            <person name="Varghese N."/>
            <person name="Submissions S."/>
        </authorList>
    </citation>
    <scope>NUCLEOTIDE SEQUENCE</scope>
    <source>
        <strain evidence="1">LMG 28168</strain>
    </source>
</reference>
<keyword evidence="2" id="KW-1185">Reference proteome</keyword>
<dbReference type="Proteomes" id="UP001158048">
    <property type="component" value="Unassembled WGS sequence"/>
</dbReference>
<proteinExistence type="predicted"/>
<comment type="caution">
    <text evidence="1">The sequence shown here is derived from an EMBL/GenBank/DDBJ whole genome shotgun (WGS) entry which is preliminary data.</text>
</comment>
<gene>
    <name evidence="1" type="ORF">SAMN04488483_3035</name>
</gene>